<dbReference type="GO" id="GO:0003723">
    <property type="term" value="F:RNA binding"/>
    <property type="evidence" value="ECO:0007669"/>
    <property type="project" value="InterPro"/>
</dbReference>
<reference evidence="5" key="1">
    <citation type="submission" date="2022-11" db="EMBL/GenBank/DDBJ databases">
        <authorList>
            <person name="Petersen C."/>
        </authorList>
    </citation>
    <scope>NUCLEOTIDE SEQUENCE</scope>
    <source>
        <strain evidence="5">IBT 26290</strain>
    </source>
</reference>
<comment type="caution">
    <text evidence="5">The sequence shown here is derived from an EMBL/GenBank/DDBJ whole genome shotgun (WGS) entry which is preliminary data.</text>
</comment>
<dbReference type="OrthoDB" id="447290at2759"/>
<feature type="region of interest" description="Disordered" evidence="3">
    <location>
        <begin position="1"/>
        <end position="36"/>
    </location>
</feature>
<dbReference type="GO" id="GO:0009982">
    <property type="term" value="F:pseudouridine synthase activity"/>
    <property type="evidence" value="ECO:0007669"/>
    <property type="project" value="InterPro"/>
</dbReference>
<organism evidence="5 6">
    <name type="scientific">Penicillium canariense</name>
    <dbReference type="NCBI Taxonomy" id="189055"/>
    <lineage>
        <taxon>Eukaryota</taxon>
        <taxon>Fungi</taxon>
        <taxon>Dikarya</taxon>
        <taxon>Ascomycota</taxon>
        <taxon>Pezizomycotina</taxon>
        <taxon>Eurotiomycetes</taxon>
        <taxon>Eurotiomycetidae</taxon>
        <taxon>Eurotiales</taxon>
        <taxon>Aspergillaceae</taxon>
        <taxon>Penicillium</taxon>
    </lineage>
</organism>
<dbReference type="GO" id="GO:0001522">
    <property type="term" value="P:pseudouridine synthesis"/>
    <property type="evidence" value="ECO:0007669"/>
    <property type="project" value="InterPro"/>
</dbReference>
<dbReference type="Proteomes" id="UP001149163">
    <property type="component" value="Unassembled WGS sequence"/>
</dbReference>
<dbReference type="PIRSF" id="PIRSF037016">
    <property type="entry name" value="Pseudouridin_synth_euk_prd"/>
    <property type="match status" value="1"/>
</dbReference>
<dbReference type="FunFam" id="3.30.2350.20:FF:000007">
    <property type="entry name" value="PUS7p Pseudouridine synthase"/>
    <property type="match status" value="1"/>
</dbReference>
<dbReference type="EMBL" id="JAPQKN010000003">
    <property type="protein sequence ID" value="KAJ5167508.1"/>
    <property type="molecule type" value="Genomic_DNA"/>
</dbReference>
<sequence>MERPELVESPRKRQKTEDVPATEGTADVLPGNGSAAAPDAQAMKELDVGITEIVTADNEGFSGILKKRYTDFLVNEITPSGEVVHLQNLSGPHSSNDEEATTNGAQQAAAQAPEQPAPKEDAATPEFKVSEEDNVLLAEFFGIENATAIIDLHQRAMASPKARPSDLGKVTVVVTDRDTRTKIHQAIRRIFNSQLESSTDGEGNLAITAASNRFKRQAQGHRGGGGRGSGGGRTNWEELGGPYLHFTIYKENKDTMEVISFLARTMKMNPKSFQFAGTKDRRGATAQRACVLRVQAERLANMNKTLRNAYLGDFEYRKHGLELGDLGGNEFVITLRDCEIPGVDLKDPQAAVTKASELVGASLKNLHDRGYFNYYGLQRFGTFTTRTDTIGVKMLQDDFKGAVEAILHYGPHVLAAALEGESSTALISTDDKARAEAIHIFQTTGNISDALAKLPRKFSAELNIIRHLGRVKNDYLGAMQSIPRNLRLMYVHAYQSLVWNFAASERWRLYGDKVVEGDLVLVSEHRDKLATEAAAPNSGVDEDGEVVVLPQADDSAYIAEDSFLRARALTADEATSGKYSIFDVVLPQPGFDVLYPANQMTDFYKRFMSSEQGGGLDPFNMRRKNKDTSLSGSYRKVFSRMGPNFSHEIKLYSEDNEQFVQTDLERLNGSKTGDSAVGSQTGDKLAVVLKFQLGSSQYATMALRELTKGKVREYKPDLTGGR</sequence>
<evidence type="ECO:0000256" key="1">
    <source>
        <dbReference type="ARBA" id="ARBA00007953"/>
    </source>
</evidence>
<dbReference type="SUPFAM" id="SSF55120">
    <property type="entry name" value="Pseudouridine synthase"/>
    <property type="match status" value="1"/>
</dbReference>
<evidence type="ECO:0000256" key="3">
    <source>
        <dbReference type="SAM" id="MobiDB-lite"/>
    </source>
</evidence>
<protein>
    <recommendedName>
        <fullName evidence="4">TRUD domain-containing protein</fullName>
    </recommendedName>
</protein>
<dbReference type="PROSITE" id="PS50984">
    <property type="entry name" value="TRUD"/>
    <property type="match status" value="1"/>
</dbReference>
<feature type="domain" description="TRUD" evidence="4">
    <location>
        <begin position="370"/>
        <end position="640"/>
    </location>
</feature>
<dbReference type="InterPro" id="IPR042214">
    <property type="entry name" value="TruD_catalytic"/>
</dbReference>
<dbReference type="PANTHER" id="PTHR13326:SF21">
    <property type="entry name" value="PSEUDOURIDYLATE SYNTHASE PUS7L"/>
    <property type="match status" value="1"/>
</dbReference>
<dbReference type="NCBIfam" id="TIGR00094">
    <property type="entry name" value="tRNA_TruD_broad"/>
    <property type="match status" value="1"/>
</dbReference>
<dbReference type="AlphaFoldDB" id="A0A9W9I640"/>
<dbReference type="InterPro" id="IPR020103">
    <property type="entry name" value="PsdUridine_synth_cat_dom_sf"/>
</dbReference>
<dbReference type="InterPro" id="IPR011760">
    <property type="entry name" value="PsdUridine_synth_TruD_insert"/>
</dbReference>
<name>A0A9W9I640_9EURO</name>
<dbReference type="Gene3D" id="3.30.2350.20">
    <property type="entry name" value="TruD, catalytic domain"/>
    <property type="match status" value="2"/>
</dbReference>
<evidence type="ECO:0000313" key="5">
    <source>
        <dbReference type="EMBL" id="KAJ5167508.1"/>
    </source>
</evidence>
<feature type="compositionally biased region" description="Low complexity" evidence="3">
    <location>
        <begin position="105"/>
        <end position="114"/>
    </location>
</feature>
<keyword evidence="2" id="KW-0413">Isomerase</keyword>
<dbReference type="FunFam" id="3.30.2350.20:FF:000009">
    <property type="entry name" value="Pseudouridine synthase TruD/Pus7, putative"/>
    <property type="match status" value="1"/>
</dbReference>
<accession>A0A9W9I640</accession>
<dbReference type="PANTHER" id="PTHR13326">
    <property type="entry name" value="TRNA PSEUDOURIDINE SYNTHASE D"/>
    <property type="match status" value="1"/>
</dbReference>
<feature type="region of interest" description="Disordered" evidence="3">
    <location>
        <begin position="212"/>
        <end position="234"/>
    </location>
</feature>
<evidence type="ECO:0000259" key="4">
    <source>
        <dbReference type="PROSITE" id="PS50984"/>
    </source>
</evidence>
<evidence type="ECO:0000256" key="2">
    <source>
        <dbReference type="ARBA" id="ARBA00023235"/>
    </source>
</evidence>
<evidence type="ECO:0000313" key="6">
    <source>
        <dbReference type="Proteomes" id="UP001149163"/>
    </source>
</evidence>
<dbReference type="InterPro" id="IPR001656">
    <property type="entry name" value="PsdUridine_synth_TruD"/>
</dbReference>
<dbReference type="RefSeq" id="XP_056543969.1">
    <property type="nucleotide sequence ID" value="XM_056688414.1"/>
</dbReference>
<dbReference type="CDD" id="cd02576">
    <property type="entry name" value="PseudoU_synth_ScPUS7"/>
    <property type="match status" value="1"/>
</dbReference>
<comment type="similarity">
    <text evidence="1">Belongs to the pseudouridine synthase TruD family.</text>
</comment>
<keyword evidence="6" id="KW-1185">Reference proteome</keyword>
<dbReference type="GeneID" id="81427590"/>
<feature type="compositionally biased region" description="Gly residues" evidence="3">
    <location>
        <begin position="221"/>
        <end position="233"/>
    </location>
</feature>
<feature type="compositionally biased region" description="Basic and acidic residues" evidence="3">
    <location>
        <begin position="1"/>
        <end position="18"/>
    </location>
</feature>
<feature type="region of interest" description="Disordered" evidence="3">
    <location>
        <begin position="86"/>
        <end position="124"/>
    </location>
</feature>
<gene>
    <name evidence="5" type="ORF">N7482_006289</name>
</gene>
<dbReference type="Pfam" id="PF01142">
    <property type="entry name" value="TruD"/>
    <property type="match status" value="1"/>
</dbReference>
<reference evidence="5" key="2">
    <citation type="journal article" date="2023" name="IMA Fungus">
        <title>Comparative genomic study of the Penicillium genus elucidates a diverse pangenome and 15 lateral gene transfer events.</title>
        <authorList>
            <person name="Petersen C."/>
            <person name="Sorensen T."/>
            <person name="Nielsen M.R."/>
            <person name="Sondergaard T.E."/>
            <person name="Sorensen J.L."/>
            <person name="Fitzpatrick D.A."/>
            <person name="Frisvad J.C."/>
            <person name="Nielsen K.L."/>
        </authorList>
    </citation>
    <scope>NUCLEOTIDE SEQUENCE</scope>
    <source>
        <strain evidence="5">IBT 26290</strain>
    </source>
</reference>
<dbReference type="GO" id="GO:0005634">
    <property type="term" value="C:nucleus"/>
    <property type="evidence" value="ECO:0007669"/>
    <property type="project" value="TreeGrafter"/>
</dbReference>
<proteinExistence type="inferred from homology"/>